<reference evidence="2" key="1">
    <citation type="journal article" date="2013" name="Nature">
        <title>Draft genome of the wheat A-genome progenitor Triticum urartu.</title>
        <authorList>
            <person name="Ling H.Q."/>
            <person name="Zhao S."/>
            <person name="Liu D."/>
            <person name="Wang J."/>
            <person name="Sun H."/>
            <person name="Zhang C."/>
            <person name="Fan H."/>
            <person name="Li D."/>
            <person name="Dong L."/>
            <person name="Tao Y."/>
            <person name="Gao C."/>
            <person name="Wu H."/>
            <person name="Li Y."/>
            <person name="Cui Y."/>
            <person name="Guo X."/>
            <person name="Zheng S."/>
            <person name="Wang B."/>
            <person name="Yu K."/>
            <person name="Liang Q."/>
            <person name="Yang W."/>
            <person name="Lou X."/>
            <person name="Chen J."/>
            <person name="Feng M."/>
            <person name="Jian J."/>
            <person name="Zhang X."/>
            <person name="Luo G."/>
            <person name="Jiang Y."/>
            <person name="Liu J."/>
            <person name="Wang Z."/>
            <person name="Sha Y."/>
            <person name="Zhang B."/>
            <person name="Wu H."/>
            <person name="Tang D."/>
            <person name="Shen Q."/>
            <person name="Xue P."/>
            <person name="Zou S."/>
            <person name="Wang X."/>
            <person name="Liu X."/>
            <person name="Wang F."/>
            <person name="Yang Y."/>
            <person name="An X."/>
            <person name="Dong Z."/>
            <person name="Zhang K."/>
            <person name="Zhang X."/>
            <person name="Luo M.C."/>
            <person name="Dvorak J."/>
            <person name="Tong Y."/>
            <person name="Wang J."/>
            <person name="Yang H."/>
            <person name="Li Z."/>
            <person name="Wang D."/>
            <person name="Zhang A."/>
            <person name="Wang J."/>
        </authorList>
    </citation>
    <scope>NUCLEOTIDE SEQUENCE</scope>
    <source>
        <strain evidence="2">cv. G1812</strain>
    </source>
</reference>
<reference evidence="1" key="2">
    <citation type="submission" date="2018-03" db="EMBL/GenBank/DDBJ databases">
        <title>The Triticum urartu genome reveals the dynamic nature of wheat genome evolution.</title>
        <authorList>
            <person name="Ling H."/>
            <person name="Ma B."/>
            <person name="Shi X."/>
            <person name="Liu H."/>
            <person name="Dong L."/>
            <person name="Sun H."/>
            <person name="Cao Y."/>
            <person name="Gao Q."/>
            <person name="Zheng S."/>
            <person name="Li Y."/>
            <person name="Yu Y."/>
            <person name="Du H."/>
            <person name="Qi M."/>
            <person name="Li Y."/>
            <person name="Yu H."/>
            <person name="Cui Y."/>
            <person name="Wang N."/>
            <person name="Chen C."/>
            <person name="Wu H."/>
            <person name="Zhao Y."/>
            <person name="Zhang J."/>
            <person name="Li Y."/>
            <person name="Zhou W."/>
            <person name="Zhang B."/>
            <person name="Hu W."/>
            <person name="Eijk M."/>
            <person name="Tang J."/>
            <person name="Witsenboer H."/>
            <person name="Zhao S."/>
            <person name="Li Z."/>
            <person name="Zhang A."/>
            <person name="Wang D."/>
            <person name="Liang C."/>
        </authorList>
    </citation>
    <scope>NUCLEOTIDE SEQUENCE [LARGE SCALE GENOMIC DNA]</scope>
    <source>
        <strain evidence="1">cv. G1812</strain>
    </source>
</reference>
<reference evidence="1" key="3">
    <citation type="submission" date="2022-06" db="UniProtKB">
        <authorList>
            <consortium name="EnsemblPlants"/>
        </authorList>
    </citation>
    <scope>IDENTIFICATION</scope>
</reference>
<evidence type="ECO:0000313" key="2">
    <source>
        <dbReference type="Proteomes" id="UP000015106"/>
    </source>
</evidence>
<dbReference type="Gramene" id="TuG1812G0200005046.01.T04">
    <property type="protein sequence ID" value="TuG1812G0200005046.01.T04"/>
    <property type="gene ID" value="TuG1812G0200005046.01"/>
</dbReference>
<proteinExistence type="predicted"/>
<name>A0A8R7TN24_TRIUA</name>
<dbReference type="Proteomes" id="UP000015106">
    <property type="component" value="Chromosome 2"/>
</dbReference>
<protein>
    <submittedName>
        <fullName evidence="1">Uncharacterized protein</fullName>
    </submittedName>
</protein>
<evidence type="ECO:0000313" key="1">
    <source>
        <dbReference type="EnsemblPlants" id="TuG1812G0200005046.01.T04"/>
    </source>
</evidence>
<dbReference type="AlphaFoldDB" id="A0A8R7TN24"/>
<organism evidence="1 2">
    <name type="scientific">Triticum urartu</name>
    <name type="common">Red wild einkorn</name>
    <name type="synonym">Crithodium urartu</name>
    <dbReference type="NCBI Taxonomy" id="4572"/>
    <lineage>
        <taxon>Eukaryota</taxon>
        <taxon>Viridiplantae</taxon>
        <taxon>Streptophyta</taxon>
        <taxon>Embryophyta</taxon>
        <taxon>Tracheophyta</taxon>
        <taxon>Spermatophyta</taxon>
        <taxon>Magnoliopsida</taxon>
        <taxon>Liliopsida</taxon>
        <taxon>Poales</taxon>
        <taxon>Poaceae</taxon>
        <taxon>BOP clade</taxon>
        <taxon>Pooideae</taxon>
        <taxon>Triticodae</taxon>
        <taxon>Triticeae</taxon>
        <taxon>Triticinae</taxon>
        <taxon>Triticum</taxon>
    </lineage>
</organism>
<dbReference type="EnsemblPlants" id="TuG1812G0200005046.01.T04">
    <property type="protein sequence ID" value="TuG1812G0200005046.01.T04"/>
    <property type="gene ID" value="TuG1812G0200005046.01"/>
</dbReference>
<sequence length="71" mass="7951">MRASCIFVKFGCGCAFDQPAEDLQIACAPILLALEFLPKQQLLCSISQRTTTLILFLPRRPLWHHPSCPPP</sequence>
<keyword evidence="2" id="KW-1185">Reference proteome</keyword>
<accession>A0A8R7TN24</accession>